<accession>A0A942E5M6</accession>
<evidence type="ECO:0000313" key="2">
    <source>
        <dbReference type="EMBL" id="MBS3650985.1"/>
    </source>
</evidence>
<comment type="caution">
    <text evidence="2">The sequence shown here is derived from an EMBL/GenBank/DDBJ whole genome shotgun (WGS) entry which is preliminary data.</text>
</comment>
<protein>
    <recommendedName>
        <fullName evidence="1">UPF0260 protein KEU06_20435</fullName>
    </recommendedName>
</protein>
<dbReference type="EMBL" id="JAGWCR010000011">
    <property type="protein sequence ID" value="MBS3650985.1"/>
    <property type="molecule type" value="Genomic_DNA"/>
</dbReference>
<evidence type="ECO:0000256" key="1">
    <source>
        <dbReference type="HAMAP-Rule" id="MF_00676"/>
    </source>
</evidence>
<dbReference type="InterPro" id="IPR008228">
    <property type="entry name" value="UCP006173"/>
</dbReference>
<dbReference type="HAMAP" id="MF_00676">
    <property type="entry name" value="UPF0260"/>
    <property type="match status" value="1"/>
</dbReference>
<gene>
    <name evidence="2" type="ORF">KEU06_20435</name>
</gene>
<dbReference type="PANTHER" id="PTHR37421:SF1">
    <property type="entry name" value="UPF0260 PROTEIN YCGN"/>
    <property type="match status" value="1"/>
</dbReference>
<sequence length="148" mass="16782">MSAPFWKTKALEEMSAVEWESLCDGCGKCCLSKLEDEDTGEIYWTTVACRLLDAGSCRCRDYENRKAQVPDCVRLTPETVRSIDWLPSTCAYRLVAEGHDLYWWHYLVSGSRETVHAAGISIRGRVTAFDSDLSEDDDYFSHVVEAEP</sequence>
<proteinExistence type="inferred from homology"/>
<dbReference type="NCBIfam" id="NF003507">
    <property type="entry name" value="PRK05170.2-5"/>
    <property type="match status" value="1"/>
</dbReference>
<organism evidence="2 3">
    <name type="scientific">Pseudaminobacter soli</name>
    <name type="common">ex Zhang et al. 2022</name>
    <dbReference type="NCBI Taxonomy" id="2831468"/>
    <lineage>
        <taxon>Bacteria</taxon>
        <taxon>Pseudomonadati</taxon>
        <taxon>Pseudomonadota</taxon>
        <taxon>Alphaproteobacteria</taxon>
        <taxon>Hyphomicrobiales</taxon>
        <taxon>Phyllobacteriaceae</taxon>
        <taxon>Pseudaminobacter</taxon>
    </lineage>
</organism>
<comment type="similarity">
    <text evidence="1">Belongs to the UPF0260 family.</text>
</comment>
<dbReference type="Pfam" id="PF03692">
    <property type="entry name" value="CxxCxxCC"/>
    <property type="match status" value="1"/>
</dbReference>
<dbReference type="NCBIfam" id="NF003501">
    <property type="entry name" value="PRK05170.1-5"/>
    <property type="match status" value="1"/>
</dbReference>
<dbReference type="RefSeq" id="WP_188256534.1">
    <property type="nucleotide sequence ID" value="NZ_JABVCF010000011.1"/>
</dbReference>
<dbReference type="InterPro" id="IPR005358">
    <property type="entry name" value="Puta_zinc/iron-chelating_dom"/>
</dbReference>
<dbReference type="PANTHER" id="PTHR37421">
    <property type="entry name" value="UPF0260 PROTEIN YCGN"/>
    <property type="match status" value="1"/>
</dbReference>
<reference evidence="2" key="1">
    <citation type="submission" date="2021-04" db="EMBL/GenBank/DDBJ databases">
        <title>Pseudaminobacter soli sp. nov., isolated from paddy soil contaminated by heavy metals.</title>
        <authorList>
            <person name="Zhang K."/>
        </authorList>
    </citation>
    <scope>NUCLEOTIDE SEQUENCE</scope>
    <source>
        <strain evidence="2">19-2017</strain>
    </source>
</reference>
<dbReference type="Proteomes" id="UP000680348">
    <property type="component" value="Unassembled WGS sequence"/>
</dbReference>
<name>A0A942E5M6_9HYPH</name>
<dbReference type="AlphaFoldDB" id="A0A942E5M6"/>
<keyword evidence="3" id="KW-1185">Reference proteome</keyword>
<evidence type="ECO:0000313" key="3">
    <source>
        <dbReference type="Proteomes" id="UP000680348"/>
    </source>
</evidence>
<dbReference type="PIRSF" id="PIRSF006173">
    <property type="entry name" value="UCP006173"/>
    <property type="match status" value="1"/>
</dbReference>